<dbReference type="EMBL" id="PZKE01000006">
    <property type="protein sequence ID" value="PTE14861.1"/>
    <property type="molecule type" value="Genomic_DNA"/>
</dbReference>
<dbReference type="InterPro" id="IPR001077">
    <property type="entry name" value="COMT_C"/>
</dbReference>
<dbReference type="PANTHER" id="PTHR43712:SF2">
    <property type="entry name" value="O-METHYLTRANSFERASE CICE"/>
    <property type="match status" value="1"/>
</dbReference>
<protein>
    <submittedName>
        <fullName evidence="6">SAM-dependent methyltransferase</fullName>
    </submittedName>
</protein>
<evidence type="ECO:0000313" key="7">
    <source>
        <dbReference type="Proteomes" id="UP000241362"/>
    </source>
</evidence>
<dbReference type="InterPro" id="IPR016461">
    <property type="entry name" value="COMT-like"/>
</dbReference>
<dbReference type="Gene3D" id="3.40.50.150">
    <property type="entry name" value="Vaccinia Virus protein VP39"/>
    <property type="match status" value="1"/>
</dbReference>
<dbReference type="Pfam" id="PF00891">
    <property type="entry name" value="Methyltransf_2"/>
    <property type="match status" value="1"/>
</dbReference>
<comment type="caution">
    <text evidence="6">The sequence shown here is derived from an EMBL/GenBank/DDBJ whole genome shotgun (WGS) entry which is preliminary data.</text>
</comment>
<evidence type="ECO:0000256" key="2">
    <source>
        <dbReference type="ARBA" id="ARBA00022679"/>
    </source>
</evidence>
<dbReference type="PANTHER" id="PTHR43712">
    <property type="entry name" value="PUTATIVE (AFU_ORTHOLOGUE AFUA_4G14580)-RELATED"/>
    <property type="match status" value="1"/>
</dbReference>
<dbReference type="CDD" id="cd02440">
    <property type="entry name" value="AdoMet_MTases"/>
    <property type="match status" value="1"/>
</dbReference>
<gene>
    <name evidence="6" type="ORF">C5F44_07705</name>
</gene>
<evidence type="ECO:0000256" key="3">
    <source>
        <dbReference type="ARBA" id="ARBA00022691"/>
    </source>
</evidence>
<dbReference type="SUPFAM" id="SSF46785">
    <property type="entry name" value="Winged helix' DNA-binding domain"/>
    <property type="match status" value="1"/>
</dbReference>
<keyword evidence="2 6" id="KW-0808">Transferase</keyword>
<sequence length="356" mass="38033">MRLALSPQFHKLSVKVPGLKHVARAEGRALFDLIQGFVQSQVLMALVGTGALTALAEGPADSPRLARLTGLPPDRAEVLFRAAAGLKLIRRRAGCWQLTPRGAAFLAVPGLEAMVRHHTALYRDLADPVAFFRGETETELAKFWPYVFGAGAAADPGLAERYSQLMTDSMGPVAEDTLQLVDFRGITELMDVGGGSGAFLAAVGAAYPQLKLALFDLPAVVPAAEARFRDAGMADRVRLLPGSFRDDPLPRGADAISLVRVLFDHSDDTVASLLRAVHVALPPGGRLIVSEAMGGGKAPDRHTDVYMAVYTLAMQTGRTRSAEEIAGILASLGYVDVKIHKGFRAFVTSVVEARRV</sequence>
<dbReference type="InterPro" id="IPR036390">
    <property type="entry name" value="WH_DNA-bd_sf"/>
</dbReference>
<dbReference type="Pfam" id="PF08100">
    <property type="entry name" value="Dimerisation"/>
    <property type="match status" value="1"/>
</dbReference>
<keyword evidence="1 6" id="KW-0489">Methyltransferase</keyword>
<evidence type="ECO:0000259" key="5">
    <source>
        <dbReference type="Pfam" id="PF08100"/>
    </source>
</evidence>
<evidence type="ECO:0000259" key="4">
    <source>
        <dbReference type="Pfam" id="PF00891"/>
    </source>
</evidence>
<dbReference type="SUPFAM" id="SSF53335">
    <property type="entry name" value="S-adenosyl-L-methionine-dependent methyltransferases"/>
    <property type="match status" value="1"/>
</dbReference>
<dbReference type="GO" id="GO:0008171">
    <property type="term" value="F:O-methyltransferase activity"/>
    <property type="evidence" value="ECO:0007669"/>
    <property type="project" value="InterPro"/>
</dbReference>
<evidence type="ECO:0000313" key="6">
    <source>
        <dbReference type="EMBL" id="PTE14861.1"/>
    </source>
</evidence>
<evidence type="ECO:0000256" key="1">
    <source>
        <dbReference type="ARBA" id="ARBA00022603"/>
    </source>
</evidence>
<dbReference type="AlphaFoldDB" id="A0A2T4JAE3"/>
<dbReference type="InterPro" id="IPR036388">
    <property type="entry name" value="WH-like_DNA-bd_sf"/>
</dbReference>
<dbReference type="InterPro" id="IPR012967">
    <property type="entry name" value="COMT_dimerisation"/>
</dbReference>
<dbReference type="Gene3D" id="1.10.10.10">
    <property type="entry name" value="Winged helix-like DNA-binding domain superfamily/Winged helix DNA-binding domain"/>
    <property type="match status" value="1"/>
</dbReference>
<feature type="domain" description="O-methyltransferase C-terminal" evidence="4">
    <location>
        <begin position="122"/>
        <end position="334"/>
    </location>
</feature>
<reference evidence="6 7" key="1">
    <citation type="submission" date="2018-03" db="EMBL/GenBank/DDBJ databases">
        <title>Rhodobacter blasticus.</title>
        <authorList>
            <person name="Meyer T.E."/>
            <person name="Miller S."/>
            <person name="Lodha T."/>
            <person name="Gandham S."/>
            <person name="Chintalapati S."/>
            <person name="Chintalapati V.R."/>
        </authorList>
    </citation>
    <scope>NUCLEOTIDE SEQUENCE [LARGE SCALE GENOMIC DNA]</scope>
    <source>
        <strain evidence="6 7">DSM 2131</strain>
    </source>
</reference>
<dbReference type="GO" id="GO:0032259">
    <property type="term" value="P:methylation"/>
    <property type="evidence" value="ECO:0007669"/>
    <property type="project" value="UniProtKB-KW"/>
</dbReference>
<organism evidence="6 7">
    <name type="scientific">Fuscovulum blasticum DSM 2131</name>
    <dbReference type="NCBI Taxonomy" id="1188250"/>
    <lineage>
        <taxon>Bacteria</taxon>
        <taxon>Pseudomonadati</taxon>
        <taxon>Pseudomonadota</taxon>
        <taxon>Alphaproteobacteria</taxon>
        <taxon>Rhodobacterales</taxon>
        <taxon>Paracoccaceae</taxon>
        <taxon>Pseudogemmobacter</taxon>
    </lineage>
</organism>
<keyword evidence="7" id="KW-1185">Reference proteome</keyword>
<feature type="domain" description="O-methyltransferase dimerisation" evidence="5">
    <location>
        <begin position="32"/>
        <end position="106"/>
    </location>
</feature>
<dbReference type="InterPro" id="IPR029063">
    <property type="entry name" value="SAM-dependent_MTases_sf"/>
</dbReference>
<dbReference type="PROSITE" id="PS51683">
    <property type="entry name" value="SAM_OMT_II"/>
    <property type="match status" value="1"/>
</dbReference>
<proteinExistence type="predicted"/>
<keyword evidence="3" id="KW-0949">S-adenosyl-L-methionine</keyword>
<accession>A0A2T4JAE3</accession>
<name>A0A2T4JAE3_FUSBL</name>
<dbReference type="Proteomes" id="UP000241362">
    <property type="component" value="Unassembled WGS sequence"/>
</dbReference>